<dbReference type="InterPro" id="IPR055361">
    <property type="entry name" value="tRNA_methyltr_TrmB_bact"/>
</dbReference>
<dbReference type="Proteomes" id="UP000292423">
    <property type="component" value="Unassembled WGS sequence"/>
</dbReference>
<comment type="similarity">
    <text evidence="7">Belongs to the class I-like SAM-binding methyltransferase superfamily. TrmB family.</text>
</comment>
<feature type="binding site" evidence="7">
    <location>
        <position position="121"/>
    </location>
    <ligand>
        <name>S-adenosyl-L-methionine</name>
        <dbReference type="ChEBI" id="CHEBI:59789"/>
    </ligand>
</feature>
<feature type="binding site" evidence="7">
    <location>
        <position position="69"/>
    </location>
    <ligand>
        <name>S-adenosyl-L-methionine</name>
        <dbReference type="ChEBI" id="CHEBI:59789"/>
    </ligand>
</feature>
<dbReference type="UniPathway" id="UPA00989"/>
<evidence type="ECO:0000256" key="4">
    <source>
        <dbReference type="ARBA" id="ARBA00022679"/>
    </source>
</evidence>
<sequence>MTEPVANPAADVPEEHKRRILTFMKRSSAFTTSQKQGLEQFGGRYLLNMEGQTFNQEAVFGRVAPLTVEIGFGMGYSLVQMAQAAPERDFIGIEIHPNGIAQICFEAGSVDLPNLRVMDADALLALEHFFPDACIDTVQLYFADPWPKKKHHKRRFVQTHIMQLIRRKLKTGGVFHAATDWQPYADWMLEILEVAEGFENMAGPGQFAERPDFRPLTKFENRGQKLGHGVWDVLYRKVA</sequence>
<evidence type="ECO:0000256" key="5">
    <source>
        <dbReference type="ARBA" id="ARBA00022691"/>
    </source>
</evidence>
<gene>
    <name evidence="7" type="primary">trmB</name>
    <name evidence="8" type="ORF">EV700_1327</name>
</gene>
<dbReference type="PANTHER" id="PTHR23417:SF14">
    <property type="entry name" value="PENTACOTRIPEPTIDE-REPEAT REGION OF PRORP DOMAIN-CONTAINING PROTEIN"/>
    <property type="match status" value="1"/>
</dbReference>
<reference evidence="8 9" key="1">
    <citation type="submission" date="2019-02" db="EMBL/GenBank/DDBJ databases">
        <title>Genomic Encyclopedia of Type Strains, Phase IV (KMG-IV): sequencing the most valuable type-strain genomes for metagenomic binning, comparative biology and taxonomic classification.</title>
        <authorList>
            <person name="Goeker M."/>
        </authorList>
    </citation>
    <scope>NUCLEOTIDE SEQUENCE [LARGE SCALE GENOMIC DNA]</scope>
    <source>
        <strain evidence="8 9">DSM 105135</strain>
    </source>
</reference>
<dbReference type="PROSITE" id="PS51625">
    <property type="entry name" value="SAM_MT_TRMB"/>
    <property type="match status" value="1"/>
</dbReference>
<dbReference type="NCBIfam" id="TIGR00091">
    <property type="entry name" value="tRNA (guanosine(46)-N7)-methyltransferase TrmB"/>
    <property type="match status" value="1"/>
</dbReference>
<keyword evidence="5 7" id="KW-0949">S-adenosyl-L-methionine</keyword>
<dbReference type="GO" id="GO:0008176">
    <property type="term" value="F:tRNA (guanine(46)-N7)-methyltransferase activity"/>
    <property type="evidence" value="ECO:0007669"/>
    <property type="project" value="UniProtKB-UniRule"/>
</dbReference>
<dbReference type="HAMAP" id="MF_01057">
    <property type="entry name" value="tRNA_methyltr_TrmB"/>
    <property type="match status" value="1"/>
</dbReference>
<evidence type="ECO:0000256" key="2">
    <source>
        <dbReference type="ARBA" id="ARBA00003015"/>
    </source>
</evidence>
<comment type="catalytic activity">
    <reaction evidence="1 7">
        <text>guanosine(46) in tRNA + S-adenosyl-L-methionine = N(7)-methylguanosine(46) in tRNA + S-adenosyl-L-homocysteine</text>
        <dbReference type="Rhea" id="RHEA:42708"/>
        <dbReference type="Rhea" id="RHEA-COMP:10188"/>
        <dbReference type="Rhea" id="RHEA-COMP:10189"/>
        <dbReference type="ChEBI" id="CHEBI:57856"/>
        <dbReference type="ChEBI" id="CHEBI:59789"/>
        <dbReference type="ChEBI" id="CHEBI:74269"/>
        <dbReference type="ChEBI" id="CHEBI:74480"/>
        <dbReference type="EC" id="2.1.1.33"/>
    </reaction>
</comment>
<evidence type="ECO:0000313" key="8">
    <source>
        <dbReference type="EMBL" id="RZU46941.1"/>
    </source>
</evidence>
<keyword evidence="6 7" id="KW-0819">tRNA processing</keyword>
<name>A0A4Q7ZA41_9GAMM</name>
<comment type="caution">
    <text evidence="7">Lacks conserved residue(s) required for the propagation of feature annotation.</text>
</comment>
<feature type="binding site" evidence="7">
    <location>
        <position position="180"/>
    </location>
    <ligand>
        <name>substrate</name>
    </ligand>
</feature>
<dbReference type="GO" id="GO:0043527">
    <property type="term" value="C:tRNA methyltransferase complex"/>
    <property type="evidence" value="ECO:0007669"/>
    <property type="project" value="TreeGrafter"/>
</dbReference>
<dbReference type="InterPro" id="IPR029063">
    <property type="entry name" value="SAM-dependent_MTases_sf"/>
</dbReference>
<feature type="binding site" evidence="7">
    <location>
        <position position="148"/>
    </location>
    <ligand>
        <name>substrate</name>
    </ligand>
</feature>
<dbReference type="RefSeq" id="WP_130412008.1">
    <property type="nucleotide sequence ID" value="NZ_SHKX01000011.1"/>
</dbReference>
<feature type="binding site" evidence="7">
    <location>
        <position position="144"/>
    </location>
    <ligand>
        <name>S-adenosyl-L-methionine</name>
        <dbReference type="ChEBI" id="CHEBI:59789"/>
    </ligand>
</feature>
<evidence type="ECO:0000256" key="1">
    <source>
        <dbReference type="ARBA" id="ARBA00000142"/>
    </source>
</evidence>
<proteinExistence type="inferred from homology"/>
<dbReference type="InterPro" id="IPR003358">
    <property type="entry name" value="tRNA_(Gua-N-7)_MeTrfase_Trmb"/>
</dbReference>
<keyword evidence="4 7" id="KW-0808">Transferase</keyword>
<dbReference type="EC" id="2.1.1.33" evidence="7"/>
<keyword evidence="3 7" id="KW-0489">Methyltransferase</keyword>
<dbReference type="OrthoDB" id="9802090at2"/>
<dbReference type="AlphaFoldDB" id="A0A4Q7ZA41"/>
<feature type="binding site" evidence="7">
    <location>
        <begin position="217"/>
        <end position="220"/>
    </location>
    <ligand>
        <name>substrate</name>
    </ligand>
</feature>
<accession>A0A4Q7ZA41</accession>
<comment type="caution">
    <text evidence="8">The sequence shown here is derived from an EMBL/GenBank/DDBJ whole genome shotgun (WGS) entry which is preliminary data.</text>
</comment>
<evidence type="ECO:0000256" key="7">
    <source>
        <dbReference type="HAMAP-Rule" id="MF_01057"/>
    </source>
</evidence>
<organism evidence="8 9">
    <name type="scientific">Fluviicoccus keumensis</name>
    <dbReference type="NCBI Taxonomy" id="1435465"/>
    <lineage>
        <taxon>Bacteria</taxon>
        <taxon>Pseudomonadati</taxon>
        <taxon>Pseudomonadota</taxon>
        <taxon>Gammaproteobacteria</taxon>
        <taxon>Moraxellales</taxon>
        <taxon>Moraxellaceae</taxon>
        <taxon>Fluviicoccus</taxon>
    </lineage>
</organism>
<dbReference type="PANTHER" id="PTHR23417">
    <property type="entry name" value="3-DEOXY-D-MANNO-OCTULOSONIC-ACID TRANSFERASE/TRNA GUANINE-N 7 - -METHYLTRANSFERASE"/>
    <property type="match status" value="1"/>
</dbReference>
<evidence type="ECO:0000256" key="6">
    <source>
        <dbReference type="ARBA" id="ARBA00022694"/>
    </source>
</evidence>
<feature type="binding site" evidence="7">
    <location>
        <position position="94"/>
    </location>
    <ligand>
        <name>S-adenosyl-L-methionine</name>
        <dbReference type="ChEBI" id="CHEBI:59789"/>
    </ligand>
</feature>
<protein>
    <recommendedName>
        <fullName evidence="7">tRNA (guanine-N(7)-)-methyltransferase</fullName>
        <ecNumber evidence="7">2.1.1.33</ecNumber>
    </recommendedName>
    <alternativeName>
        <fullName evidence="7">tRNA (guanine(46)-N(7))-methyltransferase</fullName>
    </alternativeName>
    <alternativeName>
        <fullName evidence="7">tRNA(m7G46)-methyltransferase</fullName>
    </alternativeName>
</protein>
<dbReference type="Pfam" id="PF02390">
    <property type="entry name" value="Methyltransf_4"/>
    <property type="match status" value="1"/>
</dbReference>
<dbReference type="EMBL" id="SHKX01000011">
    <property type="protein sequence ID" value="RZU46941.1"/>
    <property type="molecule type" value="Genomic_DNA"/>
</dbReference>
<keyword evidence="9" id="KW-1185">Reference proteome</keyword>
<dbReference type="Gene3D" id="3.40.50.150">
    <property type="entry name" value="Vaccinia Virus protein VP39"/>
    <property type="match status" value="1"/>
</dbReference>
<dbReference type="SUPFAM" id="SSF53335">
    <property type="entry name" value="S-adenosyl-L-methionine-dependent methyltransferases"/>
    <property type="match status" value="1"/>
</dbReference>
<evidence type="ECO:0000256" key="3">
    <source>
        <dbReference type="ARBA" id="ARBA00022603"/>
    </source>
</evidence>
<comment type="pathway">
    <text evidence="7">tRNA modification; N(7)-methylguanine-tRNA biosynthesis.</text>
</comment>
<evidence type="ECO:0000313" key="9">
    <source>
        <dbReference type="Proteomes" id="UP000292423"/>
    </source>
</evidence>
<comment type="function">
    <text evidence="2 7">Catalyzes the formation of N(7)-methylguanine at position 46 (m7G46) in tRNA.</text>
</comment>